<keyword evidence="2" id="KW-0614">Plasmid</keyword>
<name>A0A4Z0UZ77_9BACT</name>
<accession>A0A4Z0UZ77</accession>
<evidence type="ECO:0000313" key="3">
    <source>
        <dbReference type="EMBL" id="TGG36559.1"/>
    </source>
</evidence>
<keyword evidence="4" id="KW-1185">Reference proteome</keyword>
<dbReference type="Proteomes" id="UP000297635">
    <property type="component" value="Unassembled WGS sequence"/>
</dbReference>
<reference evidence="2 4" key="1">
    <citation type="submission" date="2019-02" db="EMBL/GenBank/DDBJ databases">
        <title>Isolation and identification of novel species under the genus Muribaculum.</title>
        <authorList>
            <person name="Miyake S."/>
            <person name="Ding Y."/>
            <person name="Low A."/>
            <person name="Soh M."/>
            <person name="Seedorf H."/>
        </authorList>
    </citation>
    <scope>NUCLEOTIDE SEQUENCE [LARGE SCALE GENOMIC DNA]</scope>
    <source>
        <strain evidence="2 4">TLL-A3</strain>
        <plasmid evidence="2">pTAA-3-2</plasmid>
    </source>
</reference>
<dbReference type="RefSeq" id="WP_135472292.1">
    <property type="nucleotide sequence ID" value="NZ_SJSA01000002.1"/>
</dbReference>
<feature type="compositionally biased region" description="Low complexity" evidence="1">
    <location>
        <begin position="94"/>
        <end position="105"/>
    </location>
</feature>
<dbReference type="EMBL" id="SJSA01000002">
    <property type="protein sequence ID" value="TGG36559.1"/>
    <property type="molecule type" value="Genomic_DNA"/>
</dbReference>
<organism evidence="2 4">
    <name type="scientific">Duncaniella freteri</name>
    <dbReference type="NCBI Taxonomy" id="2530391"/>
    <lineage>
        <taxon>Bacteria</taxon>
        <taxon>Pseudomonadati</taxon>
        <taxon>Bacteroidota</taxon>
        <taxon>Bacteroidia</taxon>
        <taxon>Bacteroidales</taxon>
        <taxon>Muribaculaceae</taxon>
        <taxon>Duncaniella</taxon>
    </lineage>
</organism>
<evidence type="ECO:0000256" key="1">
    <source>
        <dbReference type="SAM" id="MobiDB-lite"/>
    </source>
</evidence>
<geneLocation type="plasmid" evidence="2">
    <name>pTAA-3-2</name>
</geneLocation>
<gene>
    <name evidence="3" type="ORF">EZ315_12010</name>
    <name evidence="2" type="ORF">EZ315_15990</name>
</gene>
<proteinExistence type="predicted"/>
<sequence length="208" mass="22584">MIKFSATNALVHSVTPVIEIESRSGGQPFCKRELIIDDSWEKDGKLYTNFVSIEFTGDKMAQLDRIYPGMRVNVDGLLSGREYNNRIYNTVSGQSVSPYQAQQPSAPAPAPMPGSYPQQPQYQQAPGYQAAPMPSGYPQQPQYQQAPGYQAAPMPSGYPQQPAAPAYPQQPQQYAPSPAPATAPVTAPAQRPYSSPSSPGVNDLPFPH</sequence>
<feature type="region of interest" description="Disordered" evidence="1">
    <location>
        <begin position="94"/>
        <end position="208"/>
    </location>
</feature>
<evidence type="ECO:0000313" key="2">
    <source>
        <dbReference type="EMBL" id="TGG34957.1"/>
    </source>
</evidence>
<dbReference type="AlphaFoldDB" id="A0A4Z0UZ77"/>
<evidence type="ECO:0000313" key="4">
    <source>
        <dbReference type="Proteomes" id="UP000297635"/>
    </source>
</evidence>
<dbReference type="EMBL" id="SJSA01000004">
    <property type="protein sequence ID" value="TGG34957.1"/>
    <property type="molecule type" value="Genomic_DNA"/>
</dbReference>
<feature type="compositionally biased region" description="Low complexity" evidence="1">
    <location>
        <begin position="115"/>
        <end position="190"/>
    </location>
</feature>
<dbReference type="GeneID" id="82151283"/>
<dbReference type="Pfam" id="PF11325">
    <property type="entry name" value="DUF3127"/>
    <property type="match status" value="1"/>
</dbReference>
<dbReference type="InterPro" id="IPR021474">
    <property type="entry name" value="DUF3127"/>
</dbReference>
<comment type="caution">
    <text evidence="2">The sequence shown here is derived from an EMBL/GenBank/DDBJ whole genome shotgun (WGS) entry which is preliminary data.</text>
</comment>
<protein>
    <submittedName>
        <fullName evidence="2">DUF3127 domain-containing protein</fullName>
    </submittedName>
</protein>